<comment type="caution">
    <text evidence="2">The sequence shown here is derived from an EMBL/GenBank/DDBJ whole genome shotgun (WGS) entry which is preliminary data.</text>
</comment>
<proteinExistence type="predicted"/>
<evidence type="ECO:0000313" key="2">
    <source>
        <dbReference type="EMBL" id="MXQ93952.1"/>
    </source>
</evidence>
<evidence type="ECO:0000313" key="3">
    <source>
        <dbReference type="Proteomes" id="UP000322234"/>
    </source>
</evidence>
<gene>
    <name evidence="2" type="ORF">E5288_WYG018478</name>
</gene>
<feature type="region of interest" description="Disordered" evidence="1">
    <location>
        <begin position="1"/>
        <end position="59"/>
    </location>
</feature>
<evidence type="ECO:0000256" key="1">
    <source>
        <dbReference type="SAM" id="MobiDB-lite"/>
    </source>
</evidence>
<sequence>MDCPLTVHSPPDLSHPGLSASPGLQDAGGQARLEPTWSTLDEHPDEQVEGPASEGRAGSSDLIVAWTRGAREAKELLQVGPAVNQELPFLYQKDVPIGALHPRRLGVGGKSIWDKGLQASRPLSSLSPPFIPLPLGTGYESRAPMFESHFASNKDQELVNRPVQLHYQQQQPPLPPDRRFWNISLSPQSPGMVEDVSCGLKLNRSSSLQDSKEEAGAAKAAVPFMCIAVPCRWVEVIRITGLEDLQSPAWGGPQLHPQLQSPVSTHASLTPMREPDVNLVVGSEQDQTKDCGNGAFDKFIIRTRALTPP</sequence>
<reference evidence="2" key="1">
    <citation type="submission" date="2019-10" db="EMBL/GenBank/DDBJ databases">
        <title>The sequence and de novo assembly of the wild yak genome.</title>
        <authorList>
            <person name="Liu Y."/>
        </authorList>
    </citation>
    <scope>NUCLEOTIDE SEQUENCE [LARGE SCALE GENOMIC DNA]</scope>
    <source>
        <strain evidence="2">WY2019</strain>
    </source>
</reference>
<protein>
    <submittedName>
        <fullName evidence="2">Uncharacterized protein</fullName>
    </submittedName>
</protein>
<name>A0A6B0RWK8_9CETA</name>
<dbReference type="AlphaFoldDB" id="A0A6B0RWK8"/>
<accession>A0A6B0RWK8</accession>
<organism evidence="2 3">
    <name type="scientific">Bos mutus</name>
    <name type="common">wild yak</name>
    <dbReference type="NCBI Taxonomy" id="72004"/>
    <lineage>
        <taxon>Eukaryota</taxon>
        <taxon>Metazoa</taxon>
        <taxon>Chordata</taxon>
        <taxon>Craniata</taxon>
        <taxon>Vertebrata</taxon>
        <taxon>Euteleostomi</taxon>
        <taxon>Mammalia</taxon>
        <taxon>Eutheria</taxon>
        <taxon>Laurasiatheria</taxon>
        <taxon>Artiodactyla</taxon>
        <taxon>Ruminantia</taxon>
        <taxon>Pecora</taxon>
        <taxon>Bovidae</taxon>
        <taxon>Bovinae</taxon>
        <taxon>Bos</taxon>
    </lineage>
</organism>
<keyword evidence="3" id="KW-1185">Reference proteome</keyword>
<dbReference type="Proteomes" id="UP000322234">
    <property type="component" value="Unassembled WGS sequence"/>
</dbReference>
<dbReference type="EMBL" id="VBQZ03000103">
    <property type="protein sequence ID" value="MXQ93952.1"/>
    <property type="molecule type" value="Genomic_DNA"/>
</dbReference>